<evidence type="ECO:0000256" key="7">
    <source>
        <dbReference type="SAM" id="Phobius"/>
    </source>
</evidence>
<sequence>MASIHVRRLHARNNAPAEAGNFLSIERRISMGRMLLVVLIMSCAATYVSSLFPVYGEHYQISSLEITILFAVYAAILLPTLLVVGARGSYWGLKKVLRYSIWISIASTLLFILSTNVWMLFASRILEGIAYGAFTGVASAFLLKQTAPGKIGTALKLSGVTVNIGFGLGPAISGLIVQYLHVQPLRLPFWFLLGMLAIALAVLELLPKHEDPNARKLKISLGIPQEISMPFWSFIGLPIFTVFTLGGIVLSLIPSFVKNVLHSGNLSISGLLILLLLGGGALMQFFPWPRNPVTRMRISILALAVGSWLIVFSGETSSLALLWAGFFIQGIGAGWTFQVALRFAGQLPQPEGRPRVISAFYMCAYAGFIVPPVAVGVLTQFLNLNASLVILNSFAAMIVVYVLIYSVSFQRYYATFASRQ</sequence>
<feature type="transmembrane region" description="Helical" evidence="7">
    <location>
        <begin position="356"/>
        <end position="378"/>
    </location>
</feature>
<evidence type="ECO:0000256" key="2">
    <source>
        <dbReference type="ARBA" id="ARBA00022448"/>
    </source>
</evidence>
<evidence type="ECO:0000313" key="10">
    <source>
        <dbReference type="Proteomes" id="UP000665561"/>
    </source>
</evidence>
<keyword evidence="5 7" id="KW-1133">Transmembrane helix</keyword>
<dbReference type="Gene3D" id="1.20.1250.20">
    <property type="entry name" value="MFS general substrate transporter like domains"/>
    <property type="match status" value="1"/>
</dbReference>
<evidence type="ECO:0000256" key="5">
    <source>
        <dbReference type="ARBA" id="ARBA00022989"/>
    </source>
</evidence>
<feature type="domain" description="Major facilitator superfamily (MFS) profile" evidence="8">
    <location>
        <begin position="30"/>
        <end position="410"/>
    </location>
</feature>
<evidence type="ECO:0000256" key="1">
    <source>
        <dbReference type="ARBA" id="ARBA00004651"/>
    </source>
</evidence>
<protein>
    <submittedName>
        <fullName evidence="9">MFS transporter</fullName>
    </submittedName>
</protein>
<evidence type="ECO:0000256" key="4">
    <source>
        <dbReference type="ARBA" id="ARBA00022692"/>
    </source>
</evidence>
<evidence type="ECO:0000256" key="3">
    <source>
        <dbReference type="ARBA" id="ARBA00022475"/>
    </source>
</evidence>
<organism evidence="9 10">
    <name type="scientific">Paenibacillus glycinis</name>
    <dbReference type="NCBI Taxonomy" id="2697035"/>
    <lineage>
        <taxon>Bacteria</taxon>
        <taxon>Bacillati</taxon>
        <taxon>Bacillota</taxon>
        <taxon>Bacilli</taxon>
        <taxon>Bacillales</taxon>
        <taxon>Paenibacillaceae</taxon>
        <taxon>Paenibacillus</taxon>
    </lineage>
</organism>
<accession>A0ABW9XW13</accession>
<proteinExistence type="predicted"/>
<dbReference type="InterPro" id="IPR020846">
    <property type="entry name" value="MFS_dom"/>
</dbReference>
<gene>
    <name evidence="9" type="ORF">GT019_23685</name>
</gene>
<keyword evidence="3" id="KW-1003">Cell membrane</keyword>
<dbReference type="InterPro" id="IPR036259">
    <property type="entry name" value="MFS_trans_sf"/>
</dbReference>
<feature type="transmembrane region" description="Helical" evidence="7">
    <location>
        <begin position="266"/>
        <end position="286"/>
    </location>
</feature>
<feature type="transmembrane region" description="Helical" evidence="7">
    <location>
        <begin position="384"/>
        <end position="404"/>
    </location>
</feature>
<dbReference type="PANTHER" id="PTHR23517:SF13">
    <property type="entry name" value="MAJOR FACILITATOR SUPERFAMILY MFS_1"/>
    <property type="match status" value="1"/>
</dbReference>
<feature type="transmembrane region" description="Helical" evidence="7">
    <location>
        <begin position="227"/>
        <end position="254"/>
    </location>
</feature>
<dbReference type="Pfam" id="PF07690">
    <property type="entry name" value="MFS_1"/>
    <property type="match status" value="2"/>
</dbReference>
<keyword evidence="4 7" id="KW-0812">Transmembrane</keyword>
<dbReference type="PANTHER" id="PTHR23517">
    <property type="entry name" value="RESISTANCE PROTEIN MDTM, PUTATIVE-RELATED-RELATED"/>
    <property type="match status" value="1"/>
</dbReference>
<dbReference type="Proteomes" id="UP000665561">
    <property type="component" value="Unassembled WGS sequence"/>
</dbReference>
<keyword evidence="6 7" id="KW-0472">Membrane</keyword>
<keyword evidence="10" id="KW-1185">Reference proteome</keyword>
<evidence type="ECO:0000256" key="6">
    <source>
        <dbReference type="ARBA" id="ARBA00023136"/>
    </source>
</evidence>
<feature type="transmembrane region" description="Helical" evidence="7">
    <location>
        <begin position="61"/>
        <end position="84"/>
    </location>
</feature>
<feature type="transmembrane region" description="Helical" evidence="7">
    <location>
        <begin position="320"/>
        <end position="344"/>
    </location>
</feature>
<dbReference type="PROSITE" id="PS50850">
    <property type="entry name" value="MFS"/>
    <property type="match status" value="1"/>
</dbReference>
<name>A0ABW9XW13_9BACL</name>
<feature type="transmembrane region" description="Helical" evidence="7">
    <location>
        <begin position="298"/>
        <end position="314"/>
    </location>
</feature>
<feature type="transmembrane region" description="Helical" evidence="7">
    <location>
        <begin position="96"/>
        <end position="119"/>
    </location>
</feature>
<dbReference type="SUPFAM" id="SSF103473">
    <property type="entry name" value="MFS general substrate transporter"/>
    <property type="match status" value="1"/>
</dbReference>
<feature type="transmembrane region" description="Helical" evidence="7">
    <location>
        <begin position="34"/>
        <end position="55"/>
    </location>
</feature>
<keyword evidence="2" id="KW-0813">Transport</keyword>
<dbReference type="InterPro" id="IPR011701">
    <property type="entry name" value="MFS"/>
</dbReference>
<feature type="transmembrane region" description="Helical" evidence="7">
    <location>
        <begin position="155"/>
        <end position="181"/>
    </location>
</feature>
<dbReference type="InterPro" id="IPR050171">
    <property type="entry name" value="MFS_Transporters"/>
</dbReference>
<dbReference type="EMBL" id="JAAAMV010000024">
    <property type="protein sequence ID" value="NBD26885.1"/>
    <property type="molecule type" value="Genomic_DNA"/>
</dbReference>
<reference evidence="9 10" key="1">
    <citation type="submission" date="2020-01" db="EMBL/GenBank/DDBJ databases">
        <title>Paenibacillus soybeanensis sp. nov. isolated from the nodules of soybean (Glycine max(L.) Merr).</title>
        <authorList>
            <person name="Wang H."/>
        </authorList>
    </citation>
    <scope>NUCLEOTIDE SEQUENCE [LARGE SCALE GENOMIC DNA]</scope>
    <source>
        <strain evidence="9 10">T1</strain>
    </source>
</reference>
<comment type="caution">
    <text evidence="9">The sequence shown here is derived from an EMBL/GenBank/DDBJ whole genome shotgun (WGS) entry which is preliminary data.</text>
</comment>
<comment type="subcellular location">
    <subcellularLocation>
        <location evidence="1">Cell membrane</location>
        <topology evidence="1">Multi-pass membrane protein</topology>
    </subcellularLocation>
</comment>
<evidence type="ECO:0000313" key="9">
    <source>
        <dbReference type="EMBL" id="NBD26885.1"/>
    </source>
</evidence>
<evidence type="ECO:0000259" key="8">
    <source>
        <dbReference type="PROSITE" id="PS50850"/>
    </source>
</evidence>
<feature type="transmembrane region" description="Helical" evidence="7">
    <location>
        <begin position="187"/>
        <end position="206"/>
    </location>
</feature>